<reference evidence="3 4" key="1">
    <citation type="submission" date="2016-07" db="EMBL/GenBank/DDBJ databases">
        <title>Pervasive Adenine N6-methylation of Active Genes in Fungi.</title>
        <authorList>
            <consortium name="DOE Joint Genome Institute"/>
            <person name="Mondo S.J."/>
            <person name="Dannebaum R.O."/>
            <person name="Kuo R.C."/>
            <person name="Labutti K."/>
            <person name="Haridas S."/>
            <person name="Kuo A."/>
            <person name="Salamov A."/>
            <person name="Ahrendt S.R."/>
            <person name="Lipzen A."/>
            <person name="Sullivan W."/>
            <person name="Andreopoulos W.B."/>
            <person name="Clum A."/>
            <person name="Lindquist E."/>
            <person name="Daum C."/>
            <person name="Ramamoorthy G.K."/>
            <person name="Gryganskyi A."/>
            <person name="Culley D."/>
            <person name="Magnuson J.K."/>
            <person name="James T.Y."/>
            <person name="O'Malley M.A."/>
            <person name="Stajich J.E."/>
            <person name="Spatafora J.W."/>
            <person name="Visel A."/>
            <person name="Grigoriev I.V."/>
        </authorList>
    </citation>
    <scope>NUCLEOTIDE SEQUENCE [LARGE SCALE GENOMIC DNA]</scope>
    <source>
        <strain evidence="3 4">JEL800</strain>
    </source>
</reference>
<name>A0A1Y2CGN5_9FUNG</name>
<gene>
    <name evidence="3" type="ORF">BCR33DRAFT_715993</name>
</gene>
<dbReference type="Proteomes" id="UP000193642">
    <property type="component" value="Unassembled WGS sequence"/>
</dbReference>
<feature type="coiled-coil region" evidence="1">
    <location>
        <begin position="232"/>
        <end position="263"/>
    </location>
</feature>
<evidence type="ECO:0000313" key="3">
    <source>
        <dbReference type="EMBL" id="ORY45984.1"/>
    </source>
</evidence>
<keyword evidence="4" id="KW-1185">Reference proteome</keyword>
<dbReference type="EMBL" id="MCGO01000018">
    <property type="protein sequence ID" value="ORY45984.1"/>
    <property type="molecule type" value="Genomic_DNA"/>
</dbReference>
<accession>A0A1Y2CGN5</accession>
<proteinExistence type="predicted"/>
<feature type="compositionally biased region" description="Low complexity" evidence="2">
    <location>
        <begin position="133"/>
        <end position="145"/>
    </location>
</feature>
<sequence>MQYATFVQAEQSKKIETLEASQKSLQSQLVAKDKMIAQLKKVEASNATMAMQVIALEKQIQSLKAELTLSKEEIQGYKLEREDFISARSVLVLEDTNKSILIQKLQDDLEKANHGLKQVVSQMVSGKEEAGPSSTALQQQLTSLQKENESLRQENQQLREQNEQQEHSLSQLLLATPQEAPATQSARIANASGNTNRGINFPERSSSAIGLIDLIPEDGASLELQMLRQRALTKRDSEIERLRKENEDLVQQLVATLESLNRL</sequence>
<comment type="caution">
    <text evidence="3">The sequence shown here is derived from an EMBL/GenBank/DDBJ whole genome shotgun (WGS) entry which is preliminary data.</text>
</comment>
<dbReference type="AlphaFoldDB" id="A0A1Y2CGN5"/>
<dbReference type="OrthoDB" id="2152918at2759"/>
<protein>
    <submittedName>
        <fullName evidence="3">Uncharacterized protein</fullName>
    </submittedName>
</protein>
<keyword evidence="1" id="KW-0175">Coiled coil</keyword>
<evidence type="ECO:0000256" key="2">
    <source>
        <dbReference type="SAM" id="MobiDB-lite"/>
    </source>
</evidence>
<feature type="region of interest" description="Disordered" evidence="2">
    <location>
        <begin position="123"/>
        <end position="167"/>
    </location>
</feature>
<organism evidence="3 4">
    <name type="scientific">Rhizoclosmatium globosum</name>
    <dbReference type="NCBI Taxonomy" id="329046"/>
    <lineage>
        <taxon>Eukaryota</taxon>
        <taxon>Fungi</taxon>
        <taxon>Fungi incertae sedis</taxon>
        <taxon>Chytridiomycota</taxon>
        <taxon>Chytridiomycota incertae sedis</taxon>
        <taxon>Chytridiomycetes</taxon>
        <taxon>Chytridiales</taxon>
        <taxon>Chytriomycetaceae</taxon>
        <taxon>Rhizoclosmatium</taxon>
    </lineage>
</organism>
<evidence type="ECO:0000313" key="4">
    <source>
        <dbReference type="Proteomes" id="UP000193642"/>
    </source>
</evidence>
<evidence type="ECO:0000256" key="1">
    <source>
        <dbReference type="SAM" id="Coils"/>
    </source>
</evidence>